<dbReference type="AlphaFoldDB" id="A0A0M3V517"/>
<gene>
    <name evidence="2" type="ORF">ACX27_08695</name>
</gene>
<dbReference type="InterPro" id="IPR001509">
    <property type="entry name" value="Epimerase_deHydtase"/>
</dbReference>
<dbReference type="Gene3D" id="3.90.25.10">
    <property type="entry name" value="UDP-galactose 4-epimerase, domain 1"/>
    <property type="match status" value="1"/>
</dbReference>
<dbReference type="Proteomes" id="UP000062645">
    <property type="component" value="Chromosome"/>
</dbReference>
<dbReference type="EMBL" id="CP012036">
    <property type="protein sequence ID" value="ALF52917.1"/>
    <property type="molecule type" value="Genomic_DNA"/>
</dbReference>
<dbReference type="Gene3D" id="3.40.50.720">
    <property type="entry name" value="NAD(P)-binding Rossmann-like Domain"/>
    <property type="match status" value="1"/>
</dbReference>
<accession>A0A0M3V517</accession>
<dbReference type="SUPFAM" id="SSF51735">
    <property type="entry name" value="NAD(P)-binding Rossmann-fold domains"/>
    <property type="match status" value="1"/>
</dbReference>
<dbReference type="PANTHER" id="PTHR43245">
    <property type="entry name" value="BIFUNCTIONAL POLYMYXIN RESISTANCE PROTEIN ARNA"/>
    <property type="match status" value="1"/>
</dbReference>
<dbReference type="OrthoDB" id="9811743at2"/>
<feature type="domain" description="NAD-dependent epimerase/dehydratase" evidence="1">
    <location>
        <begin position="4"/>
        <end position="229"/>
    </location>
</feature>
<reference evidence="3" key="1">
    <citation type="submission" date="2015-07" db="EMBL/GenBank/DDBJ databases">
        <title>Genome Of Nitrogen-Fixing Cyanobacterium Nostoc piscinale CENA21 From Solimoes/Amazon River Floodplain Sediments And Comparative Genomics To Uncover Biosynthetic Natural Products Potential.</title>
        <authorList>
            <person name="Leao T.F."/>
            <person name="Leao P.N."/>
            <person name="Guimaraes P.I."/>
            <person name="de Melo A.G.C."/>
            <person name="Ramos R.T.J."/>
            <person name="Silva A."/>
            <person name="Fiore M.F."/>
            <person name="Schneider M.P.C."/>
        </authorList>
    </citation>
    <scope>NUCLEOTIDE SEQUENCE [LARGE SCALE GENOMIC DNA]</scope>
    <source>
        <strain evidence="3">CENA21</strain>
    </source>
</reference>
<protein>
    <submittedName>
        <fullName evidence="2">UDP-glucose 4-epimerase</fullName>
    </submittedName>
</protein>
<evidence type="ECO:0000313" key="3">
    <source>
        <dbReference type="Proteomes" id="UP000062645"/>
    </source>
</evidence>
<dbReference type="STRING" id="224013.ACX27_08695"/>
<dbReference type="KEGG" id="npz:ACX27_08695"/>
<reference evidence="2 3" key="2">
    <citation type="journal article" date="2016" name="Genome Announc.">
        <title>Draft Genome Sequence of the N2-Fixing Cyanobacterium Nostoc piscinale CENA21, Isolated from the Brazilian Amazon Floodplain.</title>
        <authorList>
            <person name="Leao T."/>
            <person name="Guimaraes P.I."/>
            <person name="de Melo A.G."/>
            <person name="Ramos R.T."/>
            <person name="Leao P.N."/>
            <person name="Silva A."/>
            <person name="Fiore M.F."/>
            <person name="Schneider M.P."/>
        </authorList>
    </citation>
    <scope>NUCLEOTIDE SEQUENCE [LARGE SCALE GENOMIC DNA]</scope>
    <source>
        <strain evidence="2 3">CENA21</strain>
    </source>
</reference>
<dbReference type="PRINTS" id="PR01713">
    <property type="entry name" value="NUCEPIMERASE"/>
</dbReference>
<dbReference type="Pfam" id="PF01370">
    <property type="entry name" value="Epimerase"/>
    <property type="match status" value="1"/>
</dbReference>
<proteinExistence type="predicted"/>
<evidence type="ECO:0000313" key="2">
    <source>
        <dbReference type="EMBL" id="ALF52917.1"/>
    </source>
</evidence>
<keyword evidence="3" id="KW-1185">Reference proteome</keyword>
<dbReference type="InterPro" id="IPR036291">
    <property type="entry name" value="NAD(P)-bd_dom_sf"/>
</dbReference>
<dbReference type="RefSeq" id="WP_062291010.1">
    <property type="nucleotide sequence ID" value="NZ_CP012036.1"/>
</dbReference>
<dbReference type="PANTHER" id="PTHR43245:SF13">
    <property type="entry name" value="UDP-D-APIOSE_UDP-D-XYLOSE SYNTHASE 2"/>
    <property type="match status" value="1"/>
</dbReference>
<name>A0A0M3V517_9NOSO</name>
<evidence type="ECO:0000259" key="1">
    <source>
        <dbReference type="Pfam" id="PF01370"/>
    </source>
</evidence>
<dbReference type="InterPro" id="IPR050177">
    <property type="entry name" value="Lipid_A_modif_metabolic_enz"/>
</dbReference>
<organism evidence="2 3">
    <name type="scientific">Nostoc piscinale CENA21</name>
    <dbReference type="NCBI Taxonomy" id="224013"/>
    <lineage>
        <taxon>Bacteria</taxon>
        <taxon>Bacillati</taxon>
        <taxon>Cyanobacteriota</taxon>
        <taxon>Cyanophyceae</taxon>
        <taxon>Nostocales</taxon>
        <taxon>Nostocaceae</taxon>
        <taxon>Nostoc</taxon>
    </lineage>
</organism>
<dbReference type="PATRIC" id="fig|224013.5.peg.2109"/>
<sequence length="319" mass="34856">MHFIVTGGAGFIGSHLTEQLLSDGHDVTVVDNLLTGNLQNLPKHPQIKVLIKDISKCQPNDFTEPIDGLAHLAATPSVTQSWLQPLKAHHNNLSATITVIQLCQALNIPRLVFASSAAVYGNPTQLPISENQLTYPISPYGLQKLVCEQYAKLFAKQLGFSFVGLRLFNVFGPRQQPNSQYSGVISIFVNAMQQGLPLTIYGDGTQTRDFIYVKDVANGFAKALTIPLKPGSSLICNLGNGKNISLIELVDILKTCFPQHLSVTNFMPARLGDIQHSHADISNAFSMLGFTPHWSLKSGLQALIDQDNTTLYPIFCPAY</sequence>